<evidence type="ECO:0000313" key="2">
    <source>
        <dbReference type="Proteomes" id="UP001055072"/>
    </source>
</evidence>
<dbReference type="Proteomes" id="UP001055072">
    <property type="component" value="Unassembled WGS sequence"/>
</dbReference>
<keyword evidence="2" id="KW-1185">Reference proteome</keyword>
<gene>
    <name evidence="1" type="ORF">BDY19DRAFT_920550</name>
</gene>
<accession>A0ACB8UI62</accession>
<comment type="caution">
    <text evidence="1">The sequence shown here is derived from an EMBL/GenBank/DDBJ whole genome shotgun (WGS) entry which is preliminary data.</text>
</comment>
<sequence>MLPVFRLVTFTEPEQYIEACTPFDDSFMNFPLGTLLDSIDPRNATLFVDDEADPSMRIMLAVYNADQLVVSLVKVSAEFAWSLGTPRGIEESLDASEVSSIVALLVQGIVNTTGPTSFDKVIGPRGLVNALVDGWVAFSKENGQTVKPLDPFMISKVAYATQHSLPAPSPAFAQLKIEQAVMNDADALVPFMLDFLAHGPHVPDEERTRSVLRVKIPMRHIWVCRIDNEVAAFGAVGRITPRTIAIRNIYVSPSHRRKGIAEALVRALTRYYLGAKPLGFKGGPLNGPVEGVKEEVNLNVGEEAVERIYKRCGFLLDQEEHNEGKKGWFHSVFRGVEYL</sequence>
<proteinExistence type="predicted"/>
<reference evidence="1" key="1">
    <citation type="journal article" date="2021" name="Environ. Microbiol.">
        <title>Gene family expansions and transcriptome signatures uncover fungal adaptations to wood decay.</title>
        <authorList>
            <person name="Hage H."/>
            <person name="Miyauchi S."/>
            <person name="Viragh M."/>
            <person name="Drula E."/>
            <person name="Min B."/>
            <person name="Chaduli D."/>
            <person name="Navarro D."/>
            <person name="Favel A."/>
            <person name="Norest M."/>
            <person name="Lesage-Meessen L."/>
            <person name="Balint B."/>
            <person name="Merenyi Z."/>
            <person name="de Eugenio L."/>
            <person name="Morin E."/>
            <person name="Martinez A.T."/>
            <person name="Baldrian P."/>
            <person name="Stursova M."/>
            <person name="Martinez M.J."/>
            <person name="Novotny C."/>
            <person name="Magnuson J.K."/>
            <person name="Spatafora J.W."/>
            <person name="Maurice S."/>
            <person name="Pangilinan J."/>
            <person name="Andreopoulos W."/>
            <person name="LaButti K."/>
            <person name="Hundley H."/>
            <person name="Na H."/>
            <person name="Kuo A."/>
            <person name="Barry K."/>
            <person name="Lipzen A."/>
            <person name="Henrissat B."/>
            <person name="Riley R."/>
            <person name="Ahrendt S."/>
            <person name="Nagy L.G."/>
            <person name="Grigoriev I.V."/>
            <person name="Martin F."/>
            <person name="Rosso M.N."/>
        </authorList>
    </citation>
    <scope>NUCLEOTIDE SEQUENCE</scope>
    <source>
        <strain evidence="1">CBS 384.51</strain>
    </source>
</reference>
<organism evidence="1 2">
    <name type="scientific">Irpex rosettiformis</name>
    <dbReference type="NCBI Taxonomy" id="378272"/>
    <lineage>
        <taxon>Eukaryota</taxon>
        <taxon>Fungi</taxon>
        <taxon>Dikarya</taxon>
        <taxon>Basidiomycota</taxon>
        <taxon>Agaricomycotina</taxon>
        <taxon>Agaricomycetes</taxon>
        <taxon>Polyporales</taxon>
        <taxon>Irpicaceae</taxon>
        <taxon>Irpex</taxon>
    </lineage>
</organism>
<protein>
    <submittedName>
        <fullName evidence="1">Uncharacterized protein</fullName>
    </submittedName>
</protein>
<dbReference type="EMBL" id="MU274901">
    <property type="protein sequence ID" value="KAI0094063.1"/>
    <property type="molecule type" value="Genomic_DNA"/>
</dbReference>
<name>A0ACB8UI62_9APHY</name>
<evidence type="ECO:0000313" key="1">
    <source>
        <dbReference type="EMBL" id="KAI0094063.1"/>
    </source>
</evidence>